<gene>
    <name evidence="12" type="ORF">H6P81_015632</name>
</gene>
<keyword evidence="10" id="KW-0732">Signal</keyword>
<dbReference type="InterPro" id="IPR012334">
    <property type="entry name" value="Pectin_lyas_fold"/>
</dbReference>
<dbReference type="SMART" id="SM00856">
    <property type="entry name" value="PMEI"/>
    <property type="match status" value="1"/>
</dbReference>
<comment type="pathway">
    <text evidence="1">Glycan metabolism; pectin degradation; 2-dehydro-3-deoxy-D-gluconate from pectin: step 1/5.</text>
</comment>
<evidence type="ECO:0000256" key="9">
    <source>
        <dbReference type="ARBA" id="ARBA00057335"/>
    </source>
</evidence>
<dbReference type="InterPro" id="IPR035513">
    <property type="entry name" value="Invertase/methylesterase_inhib"/>
</dbReference>
<dbReference type="PANTHER" id="PTHR31707">
    <property type="entry name" value="PECTINESTERASE"/>
    <property type="match status" value="1"/>
</dbReference>
<organism evidence="12 13">
    <name type="scientific">Aristolochia fimbriata</name>
    <name type="common">White veined hardy Dutchman's pipe vine</name>
    <dbReference type="NCBI Taxonomy" id="158543"/>
    <lineage>
        <taxon>Eukaryota</taxon>
        <taxon>Viridiplantae</taxon>
        <taxon>Streptophyta</taxon>
        <taxon>Embryophyta</taxon>
        <taxon>Tracheophyta</taxon>
        <taxon>Spermatophyta</taxon>
        <taxon>Magnoliopsida</taxon>
        <taxon>Magnoliidae</taxon>
        <taxon>Piperales</taxon>
        <taxon>Aristolochiaceae</taxon>
        <taxon>Aristolochia</taxon>
    </lineage>
</organism>
<comment type="caution">
    <text evidence="12">The sequence shown here is derived from an EMBL/GenBank/DDBJ whole genome shotgun (WGS) entry which is preliminary data.</text>
</comment>
<evidence type="ECO:0000256" key="2">
    <source>
        <dbReference type="ARBA" id="ARBA00006027"/>
    </source>
</evidence>
<keyword evidence="5" id="KW-0063">Aspartyl esterase</keyword>
<dbReference type="GO" id="GO:0042545">
    <property type="term" value="P:cell wall modification"/>
    <property type="evidence" value="ECO:0007669"/>
    <property type="project" value="InterPro"/>
</dbReference>
<dbReference type="Gene3D" id="1.20.140.40">
    <property type="entry name" value="Invertase/pectin methylesterase inhibitor family protein"/>
    <property type="match status" value="1"/>
</dbReference>
<evidence type="ECO:0000259" key="11">
    <source>
        <dbReference type="SMART" id="SM00856"/>
    </source>
</evidence>
<keyword evidence="6" id="KW-1015">Disulfide bond</keyword>
<comment type="similarity">
    <text evidence="3">In the C-terminal section; belongs to the pectinesterase family.</text>
</comment>
<comment type="function">
    <text evidence="9">Acts in the modification of cell walls via demethylesterification of cell wall pectin.</text>
</comment>
<dbReference type="Pfam" id="PF04043">
    <property type="entry name" value="PMEI"/>
    <property type="match status" value="1"/>
</dbReference>
<keyword evidence="4" id="KW-0378">Hydrolase</keyword>
<evidence type="ECO:0000256" key="5">
    <source>
        <dbReference type="ARBA" id="ARBA00023085"/>
    </source>
</evidence>
<dbReference type="SUPFAM" id="SSF51126">
    <property type="entry name" value="Pectin lyase-like"/>
    <property type="match status" value="2"/>
</dbReference>
<proteinExistence type="inferred from homology"/>
<dbReference type="FunFam" id="1.20.140.40:FF:000021">
    <property type="entry name" value="Probable pectinesterase/pectinesterase inhibitor 51"/>
    <property type="match status" value="1"/>
</dbReference>
<dbReference type="Proteomes" id="UP000825729">
    <property type="component" value="Unassembled WGS sequence"/>
</dbReference>
<dbReference type="EMBL" id="JAINDJ010000006">
    <property type="protein sequence ID" value="KAG9444292.1"/>
    <property type="molecule type" value="Genomic_DNA"/>
</dbReference>
<dbReference type="SUPFAM" id="SSF101148">
    <property type="entry name" value="Plant invertase/pectin methylesterase inhibitor"/>
    <property type="match status" value="1"/>
</dbReference>
<dbReference type="CDD" id="cd15798">
    <property type="entry name" value="PMEI-like_3"/>
    <property type="match status" value="1"/>
</dbReference>
<dbReference type="AlphaFoldDB" id="A0AAV7E675"/>
<name>A0AAV7E675_ARIFI</name>
<feature type="chain" id="PRO_5043877002" description="Pectinesterase inhibitor domain-containing protein" evidence="10">
    <location>
        <begin position="27"/>
        <end position="402"/>
    </location>
</feature>
<evidence type="ECO:0000256" key="1">
    <source>
        <dbReference type="ARBA" id="ARBA00005184"/>
    </source>
</evidence>
<evidence type="ECO:0000256" key="4">
    <source>
        <dbReference type="ARBA" id="ARBA00022801"/>
    </source>
</evidence>
<evidence type="ECO:0000313" key="12">
    <source>
        <dbReference type="EMBL" id="KAG9444292.1"/>
    </source>
</evidence>
<evidence type="ECO:0000256" key="6">
    <source>
        <dbReference type="ARBA" id="ARBA00023157"/>
    </source>
</evidence>
<feature type="domain" description="Pectinesterase inhibitor" evidence="11">
    <location>
        <begin position="49"/>
        <end position="197"/>
    </location>
</feature>
<dbReference type="GO" id="GO:0004857">
    <property type="term" value="F:enzyme inhibitor activity"/>
    <property type="evidence" value="ECO:0007669"/>
    <property type="project" value="InterPro"/>
</dbReference>
<evidence type="ECO:0000256" key="7">
    <source>
        <dbReference type="ARBA" id="ARBA00023180"/>
    </source>
</evidence>
<dbReference type="GO" id="GO:0030599">
    <property type="term" value="F:pectinesterase activity"/>
    <property type="evidence" value="ECO:0007669"/>
    <property type="project" value="UniProtKB-EC"/>
</dbReference>
<evidence type="ECO:0000256" key="8">
    <source>
        <dbReference type="ARBA" id="ARBA00047928"/>
    </source>
</evidence>
<dbReference type="Gene3D" id="2.160.20.10">
    <property type="entry name" value="Single-stranded right-handed beta-helix, Pectin lyase-like"/>
    <property type="match status" value="2"/>
</dbReference>
<evidence type="ECO:0000256" key="10">
    <source>
        <dbReference type="SAM" id="SignalP"/>
    </source>
</evidence>
<accession>A0AAV7E675</accession>
<dbReference type="Pfam" id="PF01095">
    <property type="entry name" value="Pectinesterase"/>
    <property type="match status" value="2"/>
</dbReference>
<keyword evidence="13" id="KW-1185">Reference proteome</keyword>
<dbReference type="NCBIfam" id="TIGR01614">
    <property type="entry name" value="PME_inhib"/>
    <property type="match status" value="1"/>
</dbReference>
<evidence type="ECO:0000256" key="3">
    <source>
        <dbReference type="ARBA" id="ARBA00007786"/>
    </source>
</evidence>
<dbReference type="InterPro" id="IPR011050">
    <property type="entry name" value="Pectin_lyase_fold/virulence"/>
</dbReference>
<comment type="catalytic activity">
    <reaction evidence="8">
        <text>[(1-&gt;4)-alpha-D-galacturonosyl methyl ester](n) + n H2O = [(1-&gt;4)-alpha-D-galacturonosyl](n) + n methanol + n H(+)</text>
        <dbReference type="Rhea" id="RHEA:22380"/>
        <dbReference type="Rhea" id="RHEA-COMP:14570"/>
        <dbReference type="Rhea" id="RHEA-COMP:14573"/>
        <dbReference type="ChEBI" id="CHEBI:15377"/>
        <dbReference type="ChEBI" id="CHEBI:15378"/>
        <dbReference type="ChEBI" id="CHEBI:17790"/>
        <dbReference type="ChEBI" id="CHEBI:140522"/>
        <dbReference type="ChEBI" id="CHEBI:140523"/>
        <dbReference type="EC" id="3.1.1.11"/>
    </reaction>
</comment>
<evidence type="ECO:0000313" key="13">
    <source>
        <dbReference type="Proteomes" id="UP000825729"/>
    </source>
</evidence>
<dbReference type="InterPro" id="IPR000070">
    <property type="entry name" value="Pectinesterase_cat"/>
</dbReference>
<keyword evidence="7" id="KW-0325">Glycoprotein</keyword>
<dbReference type="InterPro" id="IPR006501">
    <property type="entry name" value="Pectinesterase_inhib_dom"/>
</dbReference>
<reference evidence="12 13" key="1">
    <citation type="submission" date="2021-07" db="EMBL/GenBank/DDBJ databases">
        <title>The Aristolochia fimbriata genome: insights into angiosperm evolution, floral development and chemical biosynthesis.</title>
        <authorList>
            <person name="Jiao Y."/>
        </authorList>
    </citation>
    <scope>NUCLEOTIDE SEQUENCE [LARGE SCALE GENOMIC DNA]</scope>
    <source>
        <strain evidence="12">IBCAS-2021</strain>
        <tissue evidence="12">Leaf</tissue>
    </source>
</reference>
<comment type="similarity">
    <text evidence="2">In the N-terminal section; belongs to the PMEI family.</text>
</comment>
<feature type="signal peptide" evidence="10">
    <location>
        <begin position="1"/>
        <end position="26"/>
    </location>
</feature>
<protein>
    <recommendedName>
        <fullName evidence="11">Pectinesterase inhibitor domain-containing protein</fullName>
    </recommendedName>
</protein>
<sequence length="402" mass="42587">MASLLLLTLVSVFLLVSLLLLSPVTAGHSHSHSHSHSHVEKPHLRDAPAAKEIITMACSATRFPQTCEASLSGSNLPNSPAPLDLISAALRLSSGNLATAQSMVRTILDGAAGDKNRSTAARNCLEVLSYSGTRISLSSPAIGGGRTKDARAWVSAALLYQYDCWSALKYVNTTAKVNETMAFLLDLTALTSNALAMLLSYDVHGNDTAAWAPPRTERDGFWAGAIGAEPPARGFRGGFPATDAADATVCKEGKAKGCYDKVQDAVDAAPENLAGRRFVVYIKEGVYKEMVRVPAEKKNVVFLGDGIGKTVITGDLSVQIVGVSTYNTATVGVAGDGPEGWLPWSEDFALSTLYYGEFENTGAGASTGSRVKWSSQIPAEHVGVYSVANFIQGDEWLLSDEQ</sequence>